<dbReference type="FunFam" id="1.10.10.1460:FF:000001">
    <property type="entry name" value="DNA replication regulator Sld2"/>
    <property type="match status" value="1"/>
</dbReference>
<dbReference type="GO" id="GO:0003688">
    <property type="term" value="F:DNA replication origin binding"/>
    <property type="evidence" value="ECO:0007669"/>
    <property type="project" value="TreeGrafter"/>
</dbReference>
<dbReference type="PANTHER" id="PTHR28124:SF1">
    <property type="entry name" value="DNA REPLICATION REGULATOR SLD2"/>
    <property type="match status" value="1"/>
</dbReference>
<name>A0A120K0Z6_9SACH</name>
<feature type="compositionally biased region" description="Basic residues" evidence="8">
    <location>
        <begin position="338"/>
        <end position="352"/>
    </location>
</feature>
<evidence type="ECO:0000256" key="1">
    <source>
        <dbReference type="ARBA" id="ARBA00004123"/>
    </source>
</evidence>
<keyword evidence="5 7" id="KW-0539">Nucleus</keyword>
<dbReference type="Proteomes" id="UP000243052">
    <property type="component" value="Chromosome ii"/>
</dbReference>
<dbReference type="RefSeq" id="XP_017985855.1">
    <property type="nucleotide sequence ID" value="XM_018130049.1"/>
</dbReference>
<dbReference type="CDD" id="cd22289">
    <property type="entry name" value="RecQL4_SLD2_NTD"/>
    <property type="match status" value="1"/>
</dbReference>
<dbReference type="InterPro" id="IPR021110">
    <property type="entry name" value="DNA_rep_checkpnt_protein"/>
</dbReference>
<evidence type="ECO:0000256" key="4">
    <source>
        <dbReference type="ARBA" id="ARBA00022705"/>
    </source>
</evidence>
<evidence type="ECO:0000256" key="2">
    <source>
        <dbReference type="ARBA" id="ARBA00007276"/>
    </source>
</evidence>
<sequence length="352" mass="39988">MDILDKLKIDLKLWERNFAELNGRSPGKDDIKNNPDIKIKYKTYASLKKNGVNVNYKDNASAREHFTPRRDIQSELGPTPQIYGTVLSLFEMSMSPEKQIGQFTSRVNEDTIESPINTLPVLSEKPVKRQLDFSMPTPHSPEKKIIDEAPVLEPANTDAKGTYGPNSPLKFDNDVALKLSKTPAKVAHHKIMGTSPSPLIKRPAKSLSQLAKEHETILQEMNSIGEQSISRNLGFVLQQELAEKNEEDENNPTVKVSKRRRKNKVGVALETIKEAPKGSVHDELAKLKRKAVNQFMGFEDNEDDSFEDNKAQPKEASKVKKRKNRKYKVVSDNFVRLKLPKKNRGGPRWRRR</sequence>
<dbReference type="GO" id="GO:0003697">
    <property type="term" value="F:single-stranded DNA binding"/>
    <property type="evidence" value="ECO:0007669"/>
    <property type="project" value="TreeGrafter"/>
</dbReference>
<dbReference type="Pfam" id="PF11719">
    <property type="entry name" value="Drc1-Sld2"/>
    <property type="match status" value="1"/>
</dbReference>
<dbReference type="EMBL" id="CP014242">
    <property type="protein sequence ID" value="AMD18859.1"/>
    <property type="molecule type" value="Genomic_DNA"/>
</dbReference>
<evidence type="ECO:0000313" key="10">
    <source>
        <dbReference type="Proteomes" id="UP000243052"/>
    </source>
</evidence>
<comment type="similarity">
    <text evidence="2 7">Belongs to the SLD2 family.</text>
</comment>
<dbReference type="InterPro" id="IPR040203">
    <property type="entry name" value="Sld2"/>
</dbReference>
<keyword evidence="4 7" id="KW-0235">DNA replication</keyword>
<dbReference type="GO" id="GO:0006270">
    <property type="term" value="P:DNA replication initiation"/>
    <property type="evidence" value="ECO:0007669"/>
    <property type="project" value="UniProtKB-UniRule"/>
</dbReference>
<dbReference type="Gene3D" id="1.10.10.1460">
    <property type="match status" value="1"/>
</dbReference>
<feature type="region of interest" description="Disordered" evidence="8">
    <location>
        <begin position="333"/>
        <end position="352"/>
    </location>
</feature>
<evidence type="ECO:0000256" key="8">
    <source>
        <dbReference type="SAM" id="MobiDB-lite"/>
    </source>
</evidence>
<dbReference type="GO" id="GO:0000727">
    <property type="term" value="P:double-strand break repair via break-induced replication"/>
    <property type="evidence" value="ECO:0007669"/>
    <property type="project" value="TreeGrafter"/>
</dbReference>
<gene>
    <name evidence="9" type="ORF">AW171_hschr2381</name>
</gene>
<organism evidence="9 10">
    <name type="scientific">Eremothecium sinecaudum</name>
    <dbReference type="NCBI Taxonomy" id="45286"/>
    <lineage>
        <taxon>Eukaryota</taxon>
        <taxon>Fungi</taxon>
        <taxon>Dikarya</taxon>
        <taxon>Ascomycota</taxon>
        <taxon>Saccharomycotina</taxon>
        <taxon>Saccharomycetes</taxon>
        <taxon>Saccharomycetales</taxon>
        <taxon>Saccharomycetaceae</taxon>
        <taxon>Eremothecium</taxon>
    </lineage>
</organism>
<evidence type="ECO:0000313" key="9">
    <source>
        <dbReference type="EMBL" id="AMD18859.1"/>
    </source>
</evidence>
<dbReference type="GO" id="GO:1902977">
    <property type="term" value="P:mitotic DNA replication preinitiation complex assembly"/>
    <property type="evidence" value="ECO:0007669"/>
    <property type="project" value="TreeGrafter"/>
</dbReference>
<dbReference type="OrthoDB" id="8775810at2759"/>
<dbReference type="GO" id="GO:0031261">
    <property type="term" value="C:DNA replication preinitiation complex"/>
    <property type="evidence" value="ECO:0007669"/>
    <property type="project" value="TreeGrafter"/>
</dbReference>
<evidence type="ECO:0000256" key="6">
    <source>
        <dbReference type="ARBA" id="ARBA00023306"/>
    </source>
</evidence>
<comment type="function">
    <text evidence="7">Has a role in the initiation of DNA replication. Required at S-phase checkpoint.</text>
</comment>
<evidence type="ECO:0000256" key="7">
    <source>
        <dbReference type="RuleBase" id="RU367067"/>
    </source>
</evidence>
<feature type="region of interest" description="Disordered" evidence="8">
    <location>
        <begin position="298"/>
        <end position="325"/>
    </location>
</feature>
<dbReference type="AlphaFoldDB" id="A0A120K0Z6"/>
<dbReference type="PANTHER" id="PTHR28124">
    <property type="entry name" value="DNA REPLICATION REGULATOR SLD2"/>
    <property type="match status" value="1"/>
</dbReference>
<accession>A0A120K0Z6</accession>
<protein>
    <recommendedName>
        <fullName evidence="3 7">DNA replication regulator SLD2</fullName>
    </recommendedName>
</protein>
<keyword evidence="6 7" id="KW-0131">Cell cycle</keyword>
<evidence type="ECO:0000256" key="3">
    <source>
        <dbReference type="ARBA" id="ARBA00018363"/>
    </source>
</evidence>
<proteinExistence type="inferred from homology"/>
<reference evidence="9 10" key="1">
    <citation type="submission" date="2016-01" db="EMBL/GenBank/DDBJ databases">
        <title>Genome sequence of the yeast Holleya sinecauda.</title>
        <authorList>
            <person name="Dietrich F.S."/>
        </authorList>
    </citation>
    <scope>NUCLEOTIDE SEQUENCE [LARGE SCALE GENOMIC DNA]</scope>
    <source>
        <strain evidence="9 10">ATCC 58844</strain>
    </source>
</reference>
<feature type="compositionally biased region" description="Basic and acidic residues" evidence="8">
    <location>
        <begin position="307"/>
        <end position="318"/>
    </location>
</feature>
<evidence type="ECO:0000256" key="5">
    <source>
        <dbReference type="ARBA" id="ARBA00023242"/>
    </source>
</evidence>
<dbReference type="GeneID" id="28722039"/>
<keyword evidence="10" id="KW-1185">Reference proteome</keyword>
<comment type="subcellular location">
    <subcellularLocation>
        <location evidence="1 7">Nucleus</location>
    </subcellularLocation>
</comment>